<dbReference type="Proteomes" id="UP000195011">
    <property type="component" value="Unassembled WGS sequence"/>
</dbReference>
<evidence type="ECO:0000256" key="1">
    <source>
        <dbReference type="SAM" id="Phobius"/>
    </source>
</evidence>
<dbReference type="EMBL" id="MDJY01000036">
    <property type="protein sequence ID" value="OUE23872.1"/>
    <property type="molecule type" value="Genomic_DNA"/>
</dbReference>
<gene>
    <name evidence="2" type="ORF">BFL36_07430</name>
</gene>
<dbReference type="AlphaFoldDB" id="A0A251YHZ2"/>
<organism evidence="2 3">
    <name type="scientific">Clavibacter michiganensis</name>
    <dbReference type="NCBI Taxonomy" id="28447"/>
    <lineage>
        <taxon>Bacteria</taxon>
        <taxon>Bacillati</taxon>
        <taxon>Actinomycetota</taxon>
        <taxon>Actinomycetes</taxon>
        <taxon>Micrococcales</taxon>
        <taxon>Microbacteriaceae</taxon>
        <taxon>Clavibacter</taxon>
    </lineage>
</organism>
<evidence type="ECO:0000313" key="2">
    <source>
        <dbReference type="EMBL" id="OUE23872.1"/>
    </source>
</evidence>
<name>A0A251YHZ2_9MICO</name>
<accession>A0A251YHZ2</accession>
<comment type="caution">
    <text evidence="2">The sequence shown here is derived from an EMBL/GenBank/DDBJ whole genome shotgun (WGS) entry which is preliminary data.</text>
</comment>
<sequence length="102" mass="9938">MAADGWSAHRTDAAMLAHRGLCSIAMRALVLGHPGSAPGSHSHGGPALGVVVIGLGAAVIGGGPVLTGRHLVSTARAVARDRVAAVEPALISAPVATLLLAG</sequence>
<keyword evidence="1" id="KW-0472">Membrane</keyword>
<protein>
    <submittedName>
        <fullName evidence="2">Uncharacterized protein</fullName>
    </submittedName>
</protein>
<evidence type="ECO:0000313" key="3">
    <source>
        <dbReference type="Proteomes" id="UP000195011"/>
    </source>
</evidence>
<feature type="transmembrane region" description="Helical" evidence="1">
    <location>
        <begin position="47"/>
        <end position="66"/>
    </location>
</feature>
<keyword evidence="1" id="KW-1133">Transmembrane helix</keyword>
<reference evidence="2 3" key="1">
    <citation type="submission" date="2016-08" db="EMBL/GenBank/DDBJ databases">
        <title>Genome sequence of Clavibacter michiganensis spp strain CFBP8017.</title>
        <authorList>
            <person name="Thapa S.P."/>
            <person name="Coaker G."/>
            <person name="Jacques M.-A."/>
        </authorList>
    </citation>
    <scope>NUCLEOTIDE SEQUENCE [LARGE SCALE GENOMIC DNA]</scope>
    <source>
        <strain evidence="2">CFBP8017</strain>
    </source>
</reference>
<proteinExistence type="predicted"/>
<keyword evidence="1" id="KW-0812">Transmembrane</keyword>